<dbReference type="EC" id="2.3.1.179" evidence="3 14"/>
<reference evidence="18" key="1">
    <citation type="journal article" date="2019" name="Int. J. Syst. Evol. Microbiol.">
        <title>The Global Catalogue of Microorganisms (GCM) 10K type strain sequencing project: providing services to taxonomists for standard genome sequencing and annotation.</title>
        <authorList>
            <consortium name="The Broad Institute Genomics Platform"/>
            <consortium name="The Broad Institute Genome Sequencing Center for Infectious Disease"/>
            <person name="Wu L."/>
            <person name="Ma J."/>
        </authorList>
    </citation>
    <scope>NUCLEOTIDE SEQUENCE [LARGE SCALE GENOMIC DNA]</scope>
    <source>
        <strain evidence="18">JCM 10303</strain>
    </source>
</reference>
<evidence type="ECO:0000313" key="18">
    <source>
        <dbReference type="Proteomes" id="UP001500729"/>
    </source>
</evidence>
<feature type="domain" description="Ketosynthase family 3 (KS3)" evidence="16">
    <location>
        <begin position="3"/>
        <end position="406"/>
    </location>
</feature>
<keyword evidence="9 14" id="KW-0275">Fatty acid biosynthesis</keyword>
<evidence type="ECO:0000256" key="4">
    <source>
        <dbReference type="ARBA" id="ARBA00014657"/>
    </source>
</evidence>
<dbReference type="CDD" id="cd00834">
    <property type="entry name" value="KAS_I_II"/>
    <property type="match status" value="1"/>
</dbReference>
<evidence type="ECO:0000256" key="7">
    <source>
        <dbReference type="ARBA" id="ARBA00022832"/>
    </source>
</evidence>
<dbReference type="InterPro" id="IPR018201">
    <property type="entry name" value="Ketoacyl_synth_AS"/>
</dbReference>
<evidence type="ECO:0000259" key="16">
    <source>
        <dbReference type="PROSITE" id="PS52004"/>
    </source>
</evidence>
<keyword evidence="10 14" id="KW-0012">Acyltransferase</keyword>
<dbReference type="InterPro" id="IPR020841">
    <property type="entry name" value="PKS_Beta-ketoAc_synthase_dom"/>
</dbReference>
<comment type="caution">
    <text evidence="17">The sequence shown here is derived from an EMBL/GenBank/DDBJ whole genome shotgun (WGS) entry which is preliminary data.</text>
</comment>
<dbReference type="PROSITE" id="PS00606">
    <property type="entry name" value="KS3_1"/>
    <property type="match status" value="1"/>
</dbReference>
<comment type="catalytic activity">
    <reaction evidence="12 14">
        <text>(9Z)-hexadecenoyl-[ACP] + malonyl-[ACP] + H(+) = 3-oxo-(11Z)-octadecenoyl-[ACP] + holo-[ACP] + CO2</text>
        <dbReference type="Rhea" id="RHEA:55040"/>
        <dbReference type="Rhea" id="RHEA-COMP:9623"/>
        <dbReference type="Rhea" id="RHEA-COMP:9685"/>
        <dbReference type="Rhea" id="RHEA-COMP:10800"/>
        <dbReference type="Rhea" id="RHEA-COMP:14074"/>
        <dbReference type="ChEBI" id="CHEBI:15378"/>
        <dbReference type="ChEBI" id="CHEBI:16526"/>
        <dbReference type="ChEBI" id="CHEBI:64479"/>
        <dbReference type="ChEBI" id="CHEBI:78449"/>
        <dbReference type="ChEBI" id="CHEBI:83989"/>
        <dbReference type="ChEBI" id="CHEBI:138538"/>
        <dbReference type="EC" id="2.3.1.179"/>
    </reaction>
</comment>
<evidence type="ECO:0000256" key="12">
    <source>
        <dbReference type="ARBA" id="ARBA00047318"/>
    </source>
</evidence>
<evidence type="ECO:0000256" key="6">
    <source>
        <dbReference type="ARBA" id="ARBA00022679"/>
    </source>
</evidence>
<evidence type="ECO:0000256" key="11">
    <source>
        <dbReference type="ARBA" id="ARBA00024006"/>
    </source>
</evidence>
<keyword evidence="7" id="KW-0276">Fatty acid metabolism</keyword>
<evidence type="ECO:0000313" key="17">
    <source>
        <dbReference type="EMBL" id="GAA0553516.1"/>
    </source>
</evidence>
<dbReference type="Gene3D" id="3.40.47.10">
    <property type="match status" value="2"/>
</dbReference>
<evidence type="ECO:0000256" key="3">
    <source>
        <dbReference type="ARBA" id="ARBA00012356"/>
    </source>
</evidence>
<evidence type="ECO:0000256" key="5">
    <source>
        <dbReference type="ARBA" id="ARBA00022516"/>
    </source>
</evidence>
<comment type="pathway">
    <text evidence="1 14">Lipid metabolism; fatty acid biosynthesis.</text>
</comment>
<keyword evidence="18" id="KW-1185">Reference proteome</keyword>
<comment type="catalytic activity">
    <reaction evidence="13 14">
        <text>a fatty acyl-[ACP] + malonyl-[ACP] + H(+) = a 3-oxoacyl-[ACP] + holo-[ACP] + CO2</text>
        <dbReference type="Rhea" id="RHEA:22836"/>
        <dbReference type="Rhea" id="RHEA-COMP:9623"/>
        <dbReference type="Rhea" id="RHEA-COMP:9685"/>
        <dbReference type="Rhea" id="RHEA-COMP:9916"/>
        <dbReference type="Rhea" id="RHEA-COMP:14125"/>
        <dbReference type="ChEBI" id="CHEBI:15378"/>
        <dbReference type="ChEBI" id="CHEBI:16526"/>
        <dbReference type="ChEBI" id="CHEBI:64479"/>
        <dbReference type="ChEBI" id="CHEBI:78449"/>
        <dbReference type="ChEBI" id="CHEBI:78776"/>
        <dbReference type="ChEBI" id="CHEBI:138651"/>
    </reaction>
</comment>
<keyword evidence="5 14" id="KW-0444">Lipid biosynthesis</keyword>
<dbReference type="SMART" id="SM00825">
    <property type="entry name" value="PKS_KS"/>
    <property type="match status" value="1"/>
</dbReference>
<comment type="similarity">
    <text evidence="2 14 15">Belongs to the thiolase-like superfamily. Beta-ketoacyl-ACP synthases family.</text>
</comment>
<evidence type="ECO:0000256" key="14">
    <source>
        <dbReference type="PIRNR" id="PIRNR000447"/>
    </source>
</evidence>
<comment type="function">
    <text evidence="11 14">Involved in the type II fatty acid elongation cycle. Catalyzes the elongation of a wide range of acyl-ACP by the addition of two carbons from malonyl-ACP to an acyl acceptor. Can efficiently catalyze the conversion of palmitoleoyl-ACP (cis-hexadec-9-enoyl-ACP) to cis-vaccenoyl-ACP (cis-octadec-11-enoyl-ACP), an essential step in the thermal regulation of fatty acid composition.</text>
</comment>
<evidence type="ECO:0000256" key="9">
    <source>
        <dbReference type="ARBA" id="ARBA00023160"/>
    </source>
</evidence>
<dbReference type="Proteomes" id="UP001500729">
    <property type="component" value="Unassembled WGS sequence"/>
</dbReference>
<gene>
    <name evidence="17" type="ORF">GCM10009533_59430</name>
</gene>
<organism evidence="17 18">
    <name type="scientific">Saccharopolyspora erythraea</name>
    <name type="common">Streptomyces erythraeus</name>
    <dbReference type="NCBI Taxonomy" id="1836"/>
    <lineage>
        <taxon>Bacteria</taxon>
        <taxon>Bacillati</taxon>
        <taxon>Actinomycetota</taxon>
        <taxon>Actinomycetes</taxon>
        <taxon>Pseudonocardiales</taxon>
        <taxon>Pseudonocardiaceae</taxon>
        <taxon>Saccharopolyspora</taxon>
    </lineage>
</organism>
<dbReference type="Pfam" id="PF00109">
    <property type="entry name" value="ketoacyl-synt"/>
    <property type="match status" value="1"/>
</dbReference>
<dbReference type="InterPro" id="IPR000794">
    <property type="entry name" value="Beta-ketoacyl_synthase"/>
</dbReference>
<sequence>MPGFAAAVTGLGLITPAGIGVEANWDRVVAGRPTAATDPDLAGLPVDFACRVPDFDAAASLGERTAWQLDRYQQFALVAAREAVRDAGLSPQDWDGTRVAVVLGSGAGGTSTMESQQTRLLDRGAGKVSALTLPMGLLNMAAGRLAIEFGVRGPNMAICTACASGASAIGVARDLLRSGAADIVLAGGAEAAVTPLFVAAFNRMRALSRNKSDPGTASRPFDKTRDGFVIAEGAAVLVLESERHARARGARVRGNVVGYGASADGHHITAPDAEGLGAEQALRTAMDDADLTAAEIQYVNAHGTSTPLNDVAEAATIRRVIGGHAAVSSTKGVTGHALGAAGAIEAAYSILALQHGSVPPTANLENPDPRIEVDLVTGSARSGALRTVLSNSFGFGGQNAVLAFAAA</sequence>
<dbReference type="PANTHER" id="PTHR11712:SF347">
    <property type="entry name" value="BETA KETOACYL-ACYL CARRIER PROTEIN SYNTHASE"/>
    <property type="match status" value="1"/>
</dbReference>
<dbReference type="InterPro" id="IPR014030">
    <property type="entry name" value="Ketoacyl_synth_N"/>
</dbReference>
<keyword evidence="6 14" id="KW-0808">Transferase</keyword>
<dbReference type="InterPro" id="IPR016039">
    <property type="entry name" value="Thiolase-like"/>
</dbReference>
<dbReference type="PROSITE" id="PS52004">
    <property type="entry name" value="KS3_2"/>
    <property type="match status" value="1"/>
</dbReference>
<dbReference type="RefSeq" id="WP_009944713.1">
    <property type="nucleotide sequence ID" value="NZ_BAAAGS010000061.1"/>
</dbReference>
<dbReference type="Pfam" id="PF02801">
    <property type="entry name" value="Ketoacyl-synt_C"/>
    <property type="match status" value="1"/>
</dbReference>
<dbReference type="PANTHER" id="PTHR11712">
    <property type="entry name" value="POLYKETIDE SYNTHASE-RELATED"/>
    <property type="match status" value="1"/>
</dbReference>
<evidence type="ECO:0000256" key="1">
    <source>
        <dbReference type="ARBA" id="ARBA00005194"/>
    </source>
</evidence>
<evidence type="ECO:0000256" key="10">
    <source>
        <dbReference type="ARBA" id="ARBA00023315"/>
    </source>
</evidence>
<proteinExistence type="inferred from homology"/>
<protein>
    <recommendedName>
        <fullName evidence="4 14">3-oxoacyl-[acyl-carrier-protein] synthase 2</fullName>
        <ecNumber evidence="3 14">2.3.1.179</ecNumber>
    </recommendedName>
</protein>
<evidence type="ECO:0000256" key="2">
    <source>
        <dbReference type="ARBA" id="ARBA00008467"/>
    </source>
</evidence>
<accession>A0ABP3NUN4</accession>
<dbReference type="InterPro" id="IPR014031">
    <property type="entry name" value="Ketoacyl_synth_C"/>
</dbReference>
<dbReference type="SUPFAM" id="SSF53901">
    <property type="entry name" value="Thiolase-like"/>
    <property type="match status" value="2"/>
</dbReference>
<keyword evidence="8" id="KW-0443">Lipid metabolism</keyword>
<dbReference type="NCBIfam" id="NF005589">
    <property type="entry name" value="PRK07314.1"/>
    <property type="match status" value="1"/>
</dbReference>
<name>A0ABP3NUN4_SACER</name>
<dbReference type="EMBL" id="BAAAGS010000061">
    <property type="protein sequence ID" value="GAA0553516.1"/>
    <property type="molecule type" value="Genomic_DNA"/>
</dbReference>
<dbReference type="PIRSF" id="PIRSF000447">
    <property type="entry name" value="KAS_II"/>
    <property type="match status" value="1"/>
</dbReference>
<evidence type="ECO:0000256" key="15">
    <source>
        <dbReference type="RuleBase" id="RU003694"/>
    </source>
</evidence>
<dbReference type="InterPro" id="IPR017568">
    <property type="entry name" value="3-oxoacyl-ACP_synth-2"/>
</dbReference>
<evidence type="ECO:0000256" key="13">
    <source>
        <dbReference type="ARBA" id="ARBA00047659"/>
    </source>
</evidence>
<evidence type="ECO:0000256" key="8">
    <source>
        <dbReference type="ARBA" id="ARBA00023098"/>
    </source>
</evidence>